<feature type="compositionally biased region" description="Basic and acidic residues" evidence="1">
    <location>
        <begin position="527"/>
        <end position="539"/>
    </location>
</feature>
<reference evidence="2 3" key="1">
    <citation type="submission" date="2024-04" db="EMBL/GenBank/DDBJ databases">
        <title>genome sequences of Mucor flavus KT1a and Helicostylum pulchrum KT1b strains isolated from the surface of a dry-aged beef.</title>
        <authorList>
            <person name="Toyotome T."/>
            <person name="Hosono M."/>
            <person name="Torimaru M."/>
            <person name="Fukuda K."/>
            <person name="Mikami N."/>
        </authorList>
    </citation>
    <scope>NUCLEOTIDE SEQUENCE [LARGE SCALE GENOMIC DNA]</scope>
    <source>
        <strain evidence="2 3">KT1a</strain>
    </source>
</reference>
<sequence length="1113" mass="129864">MCKDFDDEYLTLKSCQTPINTLETKRETENYNHTGKACITYDEKKKDVLDYGQDPKFEPKDEYVLVDRFIEKIRRYHELGENWRTADDEFALEAISKFLQKSLTESIYYRDITRKNPRAFHYIVIIPSEWEHEMREYIIRQLFIKADIISKEDHVDRLLFYTHLEATFYYLQRLSRNMDIKLYEEDRESILCRISSDKEGDLSLHLDIIKLSKSTFNFREEFFQPESIRSDFVSLSLLGLKEDLRNIIRSTISVEKDESLDLLINHALNYFSEKTTFWYDRATTYDPEDLFWNIDWDDWNLDKLNSITVSEICGMIEKHIVRGLERFLKGMPKKRRTLTLAFGYCSPFETHTHPWIPWVEKILESKEEFTNSEYLPMMKAREPSDHISLFDLMEETIQMSIDFLYSYVNATISYSQENLEGSQDPSSDSLSSAHPEIKLDAIVNIDISLKSTIVSFSKLIENGDIEEVSDTSSLDIDKQALSLDRFLDISNITTLKLTNDGFDSIENIFPDYLEYFSKYNRHSKKRQEKDKNKDNETHKEKKANKPKKTKEEEAEEKKVFPAYEERELYNFSPKLKETLLKEIKTILSTDFFFEQDSSCTRQQNHNTQQQKHIRVFMIVYLAYLKDVILKENLDFDEAELNIGYVVSIERMLLDNAIGSKSDFEEIVSASGIIESEGTSNYLKVITRGEGLLPLLQRRYKISESPLDSYFLLANIYEDYLQFTLNKVVISGGPEIEASSIVIKDKIISIENIYDSLCINVWNCVVKTESLVRLCEDHKSQSAYQIQELFSFEARENFFKSLKSYMSEKDFESTSYNRFSMPLTHECNCVIYLDMNSIIEIAWKPTFKSIATTLSSSLENSNIFGLYYNLNYLFGLIHFNQNLEYQKKIAYLLSTELNSKLIGRETSARCFIIADFPAQFLHPKIDQKLPVFSQVSFQRGDVAVVSKDSYGYSIVLPGFGIYDTIVPSKKDEKLGIVRNTIHKERAFLLLKKGDAIDRSGLEKSFSLEIKPKDDEEPKDEEIVRICYTDKKSTNGLDNESTIPLDNMVLEKLKIFELTNYKYNRDMPIIISVKPKSHLSSLYFSVKVKGQDVVLEENYLALNHSTKVALKTHNK</sequence>
<proteinExistence type="predicted"/>
<dbReference type="Proteomes" id="UP001473302">
    <property type="component" value="Unassembled WGS sequence"/>
</dbReference>
<evidence type="ECO:0000313" key="3">
    <source>
        <dbReference type="Proteomes" id="UP001473302"/>
    </source>
</evidence>
<accession>A0ABP9YLZ1</accession>
<evidence type="ECO:0000256" key="1">
    <source>
        <dbReference type="SAM" id="MobiDB-lite"/>
    </source>
</evidence>
<name>A0ABP9YLZ1_9FUNG</name>
<gene>
    <name evidence="2" type="ORF">MFLAVUS_001257</name>
</gene>
<protein>
    <submittedName>
        <fullName evidence="2">Uncharacterized protein</fullName>
    </submittedName>
</protein>
<organism evidence="2 3">
    <name type="scientific">Mucor flavus</name>
    <dbReference type="NCBI Taxonomy" id="439312"/>
    <lineage>
        <taxon>Eukaryota</taxon>
        <taxon>Fungi</taxon>
        <taxon>Fungi incertae sedis</taxon>
        <taxon>Mucoromycota</taxon>
        <taxon>Mucoromycotina</taxon>
        <taxon>Mucoromycetes</taxon>
        <taxon>Mucorales</taxon>
        <taxon>Mucorineae</taxon>
        <taxon>Mucoraceae</taxon>
        <taxon>Mucor</taxon>
    </lineage>
</organism>
<comment type="caution">
    <text evidence="2">The sequence shown here is derived from an EMBL/GenBank/DDBJ whole genome shotgun (WGS) entry which is preliminary data.</text>
</comment>
<feature type="region of interest" description="Disordered" evidence="1">
    <location>
        <begin position="523"/>
        <end position="556"/>
    </location>
</feature>
<dbReference type="EMBL" id="BAABUK010000003">
    <property type="protein sequence ID" value="GAA5807877.1"/>
    <property type="molecule type" value="Genomic_DNA"/>
</dbReference>
<keyword evidence="3" id="KW-1185">Reference proteome</keyword>
<evidence type="ECO:0000313" key="2">
    <source>
        <dbReference type="EMBL" id="GAA5807877.1"/>
    </source>
</evidence>